<reference evidence="3" key="1">
    <citation type="journal article" date="2023" name="Plant J.">
        <title>Genome sequences and population genomics provide insights into the demographic history, inbreeding, and mutation load of two 'living fossil' tree species of Dipteronia.</title>
        <authorList>
            <person name="Feng Y."/>
            <person name="Comes H.P."/>
            <person name="Chen J."/>
            <person name="Zhu S."/>
            <person name="Lu R."/>
            <person name="Zhang X."/>
            <person name="Li P."/>
            <person name="Qiu J."/>
            <person name="Olsen K.M."/>
            <person name="Qiu Y."/>
        </authorList>
    </citation>
    <scope>NUCLEOTIDE SEQUENCE</scope>
    <source>
        <strain evidence="3">KIB01</strain>
    </source>
</reference>
<dbReference type="InterPro" id="IPR050905">
    <property type="entry name" value="Plant_NBS-LRR"/>
</dbReference>
<comment type="caution">
    <text evidence="3">The sequence shown here is derived from an EMBL/GenBank/DDBJ whole genome shotgun (WGS) entry which is preliminary data.</text>
</comment>
<name>A0AAD9WS45_9ROSI</name>
<dbReference type="Pfam" id="PF23247">
    <property type="entry name" value="LRR_RPS2"/>
    <property type="match status" value="3"/>
</dbReference>
<organism evidence="3 4">
    <name type="scientific">Dipteronia dyeriana</name>
    <dbReference type="NCBI Taxonomy" id="168575"/>
    <lineage>
        <taxon>Eukaryota</taxon>
        <taxon>Viridiplantae</taxon>
        <taxon>Streptophyta</taxon>
        <taxon>Embryophyta</taxon>
        <taxon>Tracheophyta</taxon>
        <taxon>Spermatophyta</taxon>
        <taxon>Magnoliopsida</taxon>
        <taxon>eudicotyledons</taxon>
        <taxon>Gunneridae</taxon>
        <taxon>Pentapetalae</taxon>
        <taxon>rosids</taxon>
        <taxon>malvids</taxon>
        <taxon>Sapindales</taxon>
        <taxon>Sapindaceae</taxon>
        <taxon>Hippocastanoideae</taxon>
        <taxon>Acereae</taxon>
        <taxon>Dipteronia</taxon>
    </lineage>
</organism>
<feature type="domain" description="Disease resistance protein At4g27190-like leucine-rich repeats" evidence="2">
    <location>
        <begin position="5"/>
        <end position="78"/>
    </location>
</feature>
<dbReference type="EMBL" id="JANJYI010000008">
    <property type="protein sequence ID" value="KAK2640398.1"/>
    <property type="molecule type" value="Genomic_DNA"/>
</dbReference>
<protein>
    <recommendedName>
        <fullName evidence="2">Disease resistance protein At4g27190-like leucine-rich repeats domain-containing protein</fullName>
    </recommendedName>
</protein>
<dbReference type="Proteomes" id="UP001280121">
    <property type="component" value="Unassembled WGS sequence"/>
</dbReference>
<proteinExistence type="predicted"/>
<keyword evidence="1" id="KW-0611">Plant defense</keyword>
<gene>
    <name evidence="3" type="ORF">Ddye_028193</name>
</gene>
<feature type="domain" description="Disease resistance protein At4g27190-like leucine-rich repeats" evidence="2">
    <location>
        <begin position="88"/>
        <end position="160"/>
    </location>
</feature>
<evidence type="ECO:0000313" key="3">
    <source>
        <dbReference type="EMBL" id="KAK2640398.1"/>
    </source>
</evidence>
<dbReference type="Gene3D" id="3.80.10.10">
    <property type="entry name" value="Ribonuclease Inhibitor"/>
    <property type="match status" value="2"/>
</dbReference>
<evidence type="ECO:0000256" key="1">
    <source>
        <dbReference type="ARBA" id="ARBA00022821"/>
    </source>
</evidence>
<dbReference type="AlphaFoldDB" id="A0AAD9WS45"/>
<accession>A0AAD9WS45</accession>
<dbReference type="InterPro" id="IPR032675">
    <property type="entry name" value="LRR_dom_sf"/>
</dbReference>
<evidence type="ECO:0000259" key="2">
    <source>
        <dbReference type="Pfam" id="PF23247"/>
    </source>
</evidence>
<dbReference type="PANTHER" id="PTHR33463:SF136">
    <property type="entry name" value="NB-ARC DOMAIN-CONTAINING PROTEIN"/>
    <property type="match status" value="1"/>
</dbReference>
<dbReference type="SUPFAM" id="SSF52058">
    <property type="entry name" value="L domain-like"/>
    <property type="match status" value="1"/>
</dbReference>
<evidence type="ECO:0000313" key="4">
    <source>
        <dbReference type="Proteomes" id="UP001280121"/>
    </source>
</evidence>
<dbReference type="PANTHER" id="PTHR33463">
    <property type="entry name" value="NB-ARC DOMAIN-CONTAINING PROTEIN-RELATED"/>
    <property type="match status" value="1"/>
</dbReference>
<keyword evidence="4" id="KW-1185">Reference proteome</keyword>
<sequence>MEIYNMDNLKMIWYNHLDEDSFSKLKSLSVIECQKLLKVFPSNICGRLLRLESLFVCGCGTLEGIFDLQGIISEERNSTATTKSRELCFSNLQELEVSECQSLKYLFAASNVANDDYSPKFLFPKLTSLKLYELPQLRSFYSGRHTVEGPALKRLELKDCGIPDSDEEGKMQMQQLLFLVEQAFRYLEELKLAGKNLTMMWKGQVPESLFDKLKTLEVYDDDLTGLPLCIIQRFQNLEKLSIDTTSYQEIFSNGEDQTQSATPAKIKKLYISQLDDVKYMWKQDFKLDLILQNLEDLNILGCDSLINVMPPSASFQNLTVMEVGRCSSLINIGTSSAAKSLVQLTQMTIRWCKNIIEVVGNHGDVTEDEIIFPKLKSLSLLFLPSLTSFCSWNVTLQFPSLEELIVDYCRQMKIFSPRVVTTQTLWKVEIESESIEPCPDIDINKAIQQFHENVNAKIASEDYGNSSSNLTTQK</sequence>
<feature type="domain" description="Disease resistance protein At4g27190-like leucine-rich repeats" evidence="2">
    <location>
        <begin position="187"/>
        <end position="312"/>
    </location>
</feature>
<dbReference type="InterPro" id="IPR057135">
    <property type="entry name" value="At4g27190-like_LRR"/>
</dbReference>